<keyword evidence="2" id="KW-1185">Reference proteome</keyword>
<evidence type="ECO:0000313" key="2">
    <source>
        <dbReference type="Proteomes" id="UP000654471"/>
    </source>
</evidence>
<sequence length="39" mass="4125">MALSLFIAKVHAVVVAERASGQGVAVALLKWTWQLSVSS</sequence>
<evidence type="ECO:0008006" key="3">
    <source>
        <dbReference type="Google" id="ProtNLM"/>
    </source>
</evidence>
<dbReference type="Proteomes" id="UP000654471">
    <property type="component" value="Unassembled WGS sequence"/>
</dbReference>
<proteinExistence type="predicted"/>
<reference evidence="2" key="1">
    <citation type="journal article" date="2019" name="Int. J. Syst. Evol. Microbiol.">
        <title>The Global Catalogue of Microorganisms (GCM) 10K type strain sequencing project: providing services to taxonomists for standard genome sequencing and annotation.</title>
        <authorList>
            <consortium name="The Broad Institute Genomics Platform"/>
            <consortium name="The Broad Institute Genome Sequencing Center for Infectious Disease"/>
            <person name="Wu L."/>
            <person name="Ma J."/>
        </authorList>
    </citation>
    <scope>NUCLEOTIDE SEQUENCE [LARGE SCALE GENOMIC DNA]</scope>
    <source>
        <strain evidence="2">JCM 3399</strain>
    </source>
</reference>
<name>A0ABQ2VA48_9ACTN</name>
<evidence type="ECO:0000313" key="1">
    <source>
        <dbReference type="EMBL" id="GGU74639.1"/>
    </source>
</evidence>
<organism evidence="1 2">
    <name type="scientific">Streptomyces albospinus</name>
    <dbReference type="NCBI Taxonomy" id="285515"/>
    <lineage>
        <taxon>Bacteria</taxon>
        <taxon>Bacillati</taxon>
        <taxon>Actinomycetota</taxon>
        <taxon>Actinomycetes</taxon>
        <taxon>Kitasatosporales</taxon>
        <taxon>Streptomycetaceae</taxon>
        <taxon>Streptomyces</taxon>
    </lineage>
</organism>
<dbReference type="EMBL" id="BMRP01000016">
    <property type="protein sequence ID" value="GGU74639.1"/>
    <property type="molecule type" value="Genomic_DNA"/>
</dbReference>
<gene>
    <name evidence="1" type="ORF">GCM10010211_45650</name>
</gene>
<comment type="caution">
    <text evidence="1">The sequence shown here is derived from an EMBL/GenBank/DDBJ whole genome shotgun (WGS) entry which is preliminary data.</text>
</comment>
<accession>A0ABQ2VA48</accession>
<protein>
    <recommendedName>
        <fullName evidence="3">Acetyltransferase</fullName>
    </recommendedName>
</protein>